<name>A0A5S9QGI7_9GAMM</name>
<dbReference type="Pfam" id="PF04445">
    <property type="entry name" value="SAM_MT"/>
    <property type="match status" value="1"/>
</dbReference>
<sequence length="261" mass="28605">MQSLAWVAPFEIVDDDLLADIEQLSLPRVVDQKDALLKGYTYVLSQHDHLLHVVPADKKLGGPVNCNFDSGAASFRRKNAGIKQEIARACGLKKDIRPSILDATTGLGGDAFVLASLGSHVTMIEQNPVVHLLLKSGLRAGSVSEDGALSSIISEKMRLAACQSSLDFFAELHAESFDVVYLDPMFPDRRKSAKVKKGMQYFHDIVGIDSAQEPELLAKALLIAGKRVVVKRPKQAPYLADQKPSLEMSSKTIRYDVYLTN</sequence>
<proteinExistence type="inferred from homology"/>
<dbReference type="AlphaFoldDB" id="A0A5S9QGI7"/>
<keyword evidence="1" id="KW-0949">S-adenosyl-L-methionine</keyword>
<organism evidence="2 3">
    <name type="scientific">BD1-7 clade bacterium</name>
    <dbReference type="NCBI Taxonomy" id="2029982"/>
    <lineage>
        <taxon>Bacteria</taxon>
        <taxon>Pseudomonadati</taxon>
        <taxon>Pseudomonadota</taxon>
        <taxon>Gammaproteobacteria</taxon>
        <taxon>Cellvibrionales</taxon>
        <taxon>Spongiibacteraceae</taxon>
        <taxon>BD1-7 clade</taxon>
    </lineage>
</organism>
<keyword evidence="1" id="KW-0698">rRNA processing</keyword>
<evidence type="ECO:0000313" key="2">
    <source>
        <dbReference type="EMBL" id="CAA0117782.1"/>
    </source>
</evidence>
<dbReference type="PANTHER" id="PTHR36112:SF1">
    <property type="entry name" value="RIBOSOMAL RNA SMALL SUBUNIT METHYLTRANSFERASE J"/>
    <property type="match status" value="1"/>
</dbReference>
<gene>
    <name evidence="1 2" type="primary">rsmJ</name>
    <name evidence="2" type="ORF">DPBNPPHM_02331</name>
</gene>
<dbReference type="OrthoDB" id="3191794at2"/>
<dbReference type="GO" id="GO:0005737">
    <property type="term" value="C:cytoplasm"/>
    <property type="evidence" value="ECO:0007669"/>
    <property type="project" value="UniProtKB-SubCell"/>
</dbReference>
<dbReference type="EMBL" id="CACSII010000019">
    <property type="protein sequence ID" value="CAA0117782.1"/>
    <property type="molecule type" value="Genomic_DNA"/>
</dbReference>
<dbReference type="Gene3D" id="3.40.50.150">
    <property type="entry name" value="Vaccinia Virus protein VP39"/>
    <property type="match status" value="1"/>
</dbReference>
<comment type="function">
    <text evidence="1">Specifically methylates the guanosine in position 1516 of 16S rRNA.</text>
</comment>
<protein>
    <recommendedName>
        <fullName evidence="1">Ribosomal RNA small subunit methyltransferase J</fullName>
        <ecNumber evidence="1">2.1.1.242</ecNumber>
    </recommendedName>
    <alternativeName>
        <fullName evidence="1">16S rRNA m2G1516 methyltransferase</fullName>
    </alternativeName>
    <alternativeName>
        <fullName evidence="1">rRNA (guanine-N(2)-)-methyltransferase</fullName>
    </alternativeName>
</protein>
<dbReference type="InterPro" id="IPR029063">
    <property type="entry name" value="SAM-dependent_MTases_sf"/>
</dbReference>
<keyword evidence="1 2" id="KW-0808">Transferase</keyword>
<comment type="similarity">
    <text evidence="1">Belongs to the methyltransferase superfamily. RsmJ family.</text>
</comment>
<comment type="subcellular location">
    <subcellularLocation>
        <location evidence="1">Cytoplasm</location>
    </subcellularLocation>
</comment>
<dbReference type="GO" id="GO:0008990">
    <property type="term" value="F:rRNA (guanine-N2-)-methyltransferase activity"/>
    <property type="evidence" value="ECO:0007669"/>
    <property type="project" value="UniProtKB-UniRule"/>
</dbReference>
<feature type="binding site" evidence="1">
    <location>
        <position position="183"/>
    </location>
    <ligand>
        <name>S-adenosyl-L-methionine</name>
        <dbReference type="ChEBI" id="CHEBI:59789"/>
    </ligand>
</feature>
<reference evidence="2 3" key="1">
    <citation type="submission" date="2019-11" db="EMBL/GenBank/DDBJ databases">
        <authorList>
            <person name="Holert J."/>
        </authorList>
    </citation>
    <scope>NUCLEOTIDE SEQUENCE [LARGE SCALE GENOMIC DNA]</scope>
    <source>
        <strain evidence="2">BC5_2</strain>
    </source>
</reference>
<dbReference type="Proteomes" id="UP000434580">
    <property type="component" value="Unassembled WGS sequence"/>
</dbReference>
<dbReference type="PANTHER" id="PTHR36112">
    <property type="entry name" value="RIBOSOMAL RNA SMALL SUBUNIT METHYLTRANSFERASE J"/>
    <property type="match status" value="1"/>
</dbReference>
<dbReference type="SUPFAM" id="SSF53335">
    <property type="entry name" value="S-adenosyl-L-methionine-dependent methyltransferases"/>
    <property type="match status" value="1"/>
</dbReference>
<evidence type="ECO:0000256" key="1">
    <source>
        <dbReference type="HAMAP-Rule" id="MF_01523"/>
    </source>
</evidence>
<evidence type="ECO:0000313" key="3">
    <source>
        <dbReference type="Proteomes" id="UP000434580"/>
    </source>
</evidence>
<keyword evidence="1 2" id="KW-0489">Methyltransferase</keyword>
<dbReference type="HAMAP" id="MF_01523">
    <property type="entry name" value="16SrRNA_methyltr_J"/>
    <property type="match status" value="1"/>
</dbReference>
<keyword evidence="1" id="KW-0963">Cytoplasm</keyword>
<comment type="caution">
    <text evidence="1">Lacks conserved residue(s) required for the propagation of feature annotation.</text>
</comment>
<comment type="catalytic activity">
    <reaction evidence="1">
        <text>guanosine(1516) in 16S rRNA + S-adenosyl-L-methionine = N(2)-methylguanosine(1516) in 16S rRNA + S-adenosyl-L-homocysteine + H(+)</text>
        <dbReference type="Rhea" id="RHEA:43220"/>
        <dbReference type="Rhea" id="RHEA-COMP:10412"/>
        <dbReference type="Rhea" id="RHEA-COMP:10413"/>
        <dbReference type="ChEBI" id="CHEBI:15378"/>
        <dbReference type="ChEBI" id="CHEBI:57856"/>
        <dbReference type="ChEBI" id="CHEBI:59789"/>
        <dbReference type="ChEBI" id="CHEBI:74269"/>
        <dbReference type="ChEBI" id="CHEBI:74481"/>
        <dbReference type="EC" id="2.1.1.242"/>
    </reaction>
</comment>
<dbReference type="InterPro" id="IPR007536">
    <property type="entry name" value="16SrRNA_methylTrfase_J"/>
</dbReference>
<accession>A0A5S9QGI7</accession>
<dbReference type="EC" id="2.1.1.242" evidence="1"/>